<dbReference type="SUPFAM" id="SSF53649">
    <property type="entry name" value="Alkaline phosphatase-like"/>
    <property type="match status" value="1"/>
</dbReference>
<dbReference type="PANTHER" id="PTHR10151">
    <property type="entry name" value="ECTONUCLEOTIDE PYROPHOSPHATASE/PHOSPHODIESTERASE"/>
    <property type="match status" value="1"/>
</dbReference>
<dbReference type="RefSeq" id="WP_338228402.1">
    <property type="nucleotide sequence ID" value="NZ_BTPE01000005.1"/>
</dbReference>
<name>A0ABQ6Q148_9BACT</name>
<dbReference type="InterPro" id="IPR002591">
    <property type="entry name" value="Phosphodiest/P_Trfase"/>
</dbReference>
<protein>
    <submittedName>
        <fullName evidence="2">Ectonucleotide pyrophosphatase/phosphodiesterase</fullName>
    </submittedName>
</protein>
<gene>
    <name evidence="2" type="ORF">Ataiwa_18690</name>
</gene>
<feature type="signal peptide" evidence="1">
    <location>
        <begin position="1"/>
        <end position="25"/>
    </location>
</feature>
<evidence type="ECO:0000313" key="2">
    <source>
        <dbReference type="EMBL" id="GMQ33597.1"/>
    </source>
</evidence>
<proteinExistence type="predicted"/>
<dbReference type="CDD" id="cd16018">
    <property type="entry name" value="Enpp"/>
    <property type="match status" value="1"/>
</dbReference>
<dbReference type="InterPro" id="IPR017850">
    <property type="entry name" value="Alkaline_phosphatase_core_sf"/>
</dbReference>
<accession>A0ABQ6Q148</accession>
<dbReference type="Gene3D" id="3.30.1360.180">
    <property type="match status" value="1"/>
</dbReference>
<dbReference type="EMBL" id="BTPE01000005">
    <property type="protein sequence ID" value="GMQ33597.1"/>
    <property type="molecule type" value="Genomic_DNA"/>
</dbReference>
<dbReference type="Gene3D" id="3.40.720.10">
    <property type="entry name" value="Alkaline Phosphatase, subunit A"/>
    <property type="match status" value="1"/>
</dbReference>
<dbReference type="PANTHER" id="PTHR10151:SF120">
    <property type="entry name" value="BIS(5'-ADENOSYL)-TRIPHOSPHATASE"/>
    <property type="match status" value="1"/>
</dbReference>
<dbReference type="Proteomes" id="UP001307705">
    <property type="component" value="Unassembled WGS sequence"/>
</dbReference>
<reference evidence="2 3" key="1">
    <citation type="submission" date="2023-08" db="EMBL/GenBank/DDBJ databases">
        <title>Draft genome sequence of Algoriphagus taiwanensis.</title>
        <authorList>
            <person name="Takatani N."/>
            <person name="Hosokawa M."/>
            <person name="Sawabe T."/>
        </authorList>
    </citation>
    <scope>NUCLEOTIDE SEQUENCE [LARGE SCALE GENOMIC DNA]</scope>
    <source>
        <strain evidence="2 3">JCM 19755</strain>
    </source>
</reference>
<evidence type="ECO:0000256" key="1">
    <source>
        <dbReference type="SAM" id="SignalP"/>
    </source>
</evidence>
<dbReference type="Pfam" id="PF01663">
    <property type="entry name" value="Phosphodiest"/>
    <property type="match status" value="1"/>
</dbReference>
<organism evidence="2 3">
    <name type="scientific">Algoriphagus taiwanensis</name>
    <dbReference type="NCBI Taxonomy" id="1445656"/>
    <lineage>
        <taxon>Bacteria</taxon>
        <taxon>Pseudomonadati</taxon>
        <taxon>Bacteroidota</taxon>
        <taxon>Cytophagia</taxon>
        <taxon>Cytophagales</taxon>
        <taxon>Cyclobacteriaceae</taxon>
        <taxon>Algoriphagus</taxon>
    </lineage>
</organism>
<evidence type="ECO:0000313" key="3">
    <source>
        <dbReference type="Proteomes" id="UP001307705"/>
    </source>
</evidence>
<keyword evidence="3" id="KW-1185">Reference proteome</keyword>
<sequence>MNSAAMKKSLLLVALFFLFTTFAKSQSGDPTVILISLDGFRYDYVERFKPENISRFISEGTQAQSMVSSFPSKTFPNHYTIATGMRPERHGIVDNTFYDPEKDEVYAIGKRELVTDGTWYGGTPLWVLAEKNGVKAASYFFVGSEAAIQGIRPSYYYDYDGRVNNLTRISKAFEWLQMPDSLRPRMITMYFSDMDDIGHRYGPSNEEQIGNRLKKLDAELGALFEGVKSLDLEVNIIIVSDHGMVDVTMENRILLDQIVEGIDARIVNSGALAHLYLNNPSEKEAAKQKLNAKKGQFKIVDPVDLEYYGDLSTHADRIGDLIILADLGYYLANDQGYLSVVARRMRMDGSTARGEHGFDPKAKEMHAIFYAKGPQIKSGLTIDSFDNIHVYPLICQILGLPIPKDIDGKLEVLQPILK</sequence>
<keyword evidence="1" id="KW-0732">Signal</keyword>
<comment type="caution">
    <text evidence="2">The sequence shown here is derived from an EMBL/GenBank/DDBJ whole genome shotgun (WGS) entry which is preliminary data.</text>
</comment>
<feature type="chain" id="PRO_5046731004" evidence="1">
    <location>
        <begin position="26"/>
        <end position="418"/>
    </location>
</feature>